<keyword evidence="3" id="KW-1185">Reference proteome</keyword>
<reference evidence="3" key="1">
    <citation type="submission" date="2016-03" db="EMBL/GenBank/DDBJ databases">
        <authorList>
            <person name="Guldener U."/>
        </authorList>
    </citation>
    <scope>NUCLEOTIDE SEQUENCE [LARGE SCALE GENOMIC DNA]</scope>
    <source>
        <strain evidence="3">04CH-RAC-A.6.1</strain>
    </source>
</reference>
<dbReference type="EMBL" id="FJUX01000032">
    <property type="protein sequence ID" value="CZS97492.1"/>
    <property type="molecule type" value="Genomic_DNA"/>
</dbReference>
<evidence type="ECO:0000313" key="2">
    <source>
        <dbReference type="EMBL" id="CZS97492.1"/>
    </source>
</evidence>
<feature type="region of interest" description="Disordered" evidence="1">
    <location>
        <begin position="1"/>
        <end position="39"/>
    </location>
</feature>
<name>A0A1E1KHM6_9HELO</name>
<dbReference type="AlphaFoldDB" id="A0A1E1KHM6"/>
<protein>
    <submittedName>
        <fullName evidence="2">Uncharacterized protein</fullName>
    </submittedName>
</protein>
<feature type="compositionally biased region" description="Polar residues" evidence="1">
    <location>
        <begin position="21"/>
        <end position="30"/>
    </location>
</feature>
<gene>
    <name evidence="2" type="ORF">RAG0_06553</name>
</gene>
<proteinExistence type="predicted"/>
<dbReference type="Proteomes" id="UP000178912">
    <property type="component" value="Unassembled WGS sequence"/>
</dbReference>
<evidence type="ECO:0000256" key="1">
    <source>
        <dbReference type="SAM" id="MobiDB-lite"/>
    </source>
</evidence>
<accession>A0A1E1KHM6</accession>
<sequence>MRTVAFHPNANPLRDDKPLSPVSNPFTRTPTPREGRLSSSATQYISKFAGRGHMDPVNISQPGVKVESAPLDTYLKYKFQGRLALESEQLWAGGRNSQD</sequence>
<organism evidence="2 3">
    <name type="scientific">Rhynchosporium agropyri</name>
    <dbReference type="NCBI Taxonomy" id="914238"/>
    <lineage>
        <taxon>Eukaryota</taxon>
        <taxon>Fungi</taxon>
        <taxon>Dikarya</taxon>
        <taxon>Ascomycota</taxon>
        <taxon>Pezizomycotina</taxon>
        <taxon>Leotiomycetes</taxon>
        <taxon>Helotiales</taxon>
        <taxon>Ploettnerulaceae</taxon>
        <taxon>Rhynchosporium</taxon>
    </lineage>
</organism>
<evidence type="ECO:0000313" key="3">
    <source>
        <dbReference type="Proteomes" id="UP000178912"/>
    </source>
</evidence>